<dbReference type="Gene3D" id="3.30.60.90">
    <property type="match status" value="1"/>
</dbReference>
<dbReference type="PIRSF" id="PIRSF038204">
    <property type="entry name" value="Distrobrevin"/>
    <property type="match status" value="1"/>
</dbReference>
<keyword evidence="14" id="KW-1185">Reference proteome</keyword>
<dbReference type="Gene3D" id="1.10.238.10">
    <property type="entry name" value="EF-hand"/>
    <property type="match status" value="2"/>
</dbReference>
<dbReference type="Pfam" id="PF00569">
    <property type="entry name" value="ZZ"/>
    <property type="match status" value="1"/>
</dbReference>
<dbReference type="CDD" id="cd16244">
    <property type="entry name" value="EFh_DTN"/>
    <property type="match status" value="1"/>
</dbReference>
<dbReference type="InterPro" id="IPR015154">
    <property type="entry name" value="EF-hand_dom_typ2"/>
</dbReference>
<proteinExistence type="inferred from homology"/>
<dbReference type="InterPro" id="IPR015153">
    <property type="entry name" value="EF-hand_dom_typ1"/>
</dbReference>
<dbReference type="STRING" id="409849.ENSPMGP00000002730"/>
<evidence type="ECO:0000256" key="4">
    <source>
        <dbReference type="ARBA" id="ARBA00022723"/>
    </source>
</evidence>
<evidence type="ECO:0000256" key="6">
    <source>
        <dbReference type="ARBA" id="ARBA00022833"/>
    </source>
</evidence>
<reference evidence="13" key="2">
    <citation type="submission" date="2025-09" db="UniProtKB">
        <authorList>
            <consortium name="Ensembl"/>
        </authorList>
    </citation>
    <scope>IDENTIFICATION</scope>
</reference>
<comment type="similarity">
    <text evidence="2 8">Belongs to the dystrophin family. Dystrobrevin subfamily.</text>
</comment>
<dbReference type="SMART" id="SM00291">
    <property type="entry name" value="ZnF_ZZ"/>
    <property type="match status" value="1"/>
</dbReference>
<dbReference type="AlphaFoldDB" id="A0A3B3ZDN1"/>
<dbReference type="InterPro" id="IPR000433">
    <property type="entry name" value="Znf_ZZ"/>
</dbReference>
<keyword evidence="6" id="KW-0862">Zinc</keyword>
<feature type="domain" description="ZZ-type" evidence="12">
    <location>
        <begin position="211"/>
        <end position="267"/>
    </location>
</feature>
<dbReference type="InterPro" id="IPR043145">
    <property type="entry name" value="Znf_ZZ_sf"/>
</dbReference>
<dbReference type="GO" id="GO:0099536">
    <property type="term" value="P:synaptic signaling"/>
    <property type="evidence" value="ECO:0007669"/>
    <property type="project" value="TreeGrafter"/>
</dbReference>
<keyword evidence="3 8" id="KW-0963">Cytoplasm</keyword>
<dbReference type="PANTHER" id="PTHR12268">
    <property type="entry name" value="E3 UBIQUITIN-PROTEIN LIGASE KCMF1"/>
    <property type="match status" value="1"/>
</dbReference>
<keyword evidence="5 9" id="KW-0863">Zinc-finger</keyword>
<dbReference type="InterPro" id="IPR011992">
    <property type="entry name" value="EF-hand-dom_pair"/>
</dbReference>
<dbReference type="PROSITE" id="PS50135">
    <property type="entry name" value="ZF_ZZ_2"/>
    <property type="match status" value="1"/>
</dbReference>
<dbReference type="Pfam" id="PF09069">
    <property type="entry name" value="EF-hand_3"/>
    <property type="match status" value="1"/>
</dbReference>
<dbReference type="InterPro" id="IPR050774">
    <property type="entry name" value="KCMF1/Dystrophin"/>
</dbReference>
<reference evidence="13" key="1">
    <citation type="submission" date="2025-08" db="UniProtKB">
        <authorList>
            <consortium name="Ensembl"/>
        </authorList>
    </citation>
    <scope>IDENTIFICATION</scope>
</reference>
<dbReference type="PANTHER" id="PTHR12268:SF22">
    <property type="entry name" value="DYSTROBREVIN BETA"/>
    <property type="match status" value="1"/>
</dbReference>
<comment type="subcellular location">
    <subcellularLocation>
        <location evidence="1 8">Cytoplasm</location>
    </subcellularLocation>
</comment>
<evidence type="ECO:0000256" key="3">
    <source>
        <dbReference type="ARBA" id="ARBA00022490"/>
    </source>
</evidence>
<dbReference type="GO" id="GO:0008270">
    <property type="term" value="F:zinc ion binding"/>
    <property type="evidence" value="ECO:0007669"/>
    <property type="project" value="UniProtKB-KW"/>
</dbReference>
<dbReference type="Pfam" id="PF09068">
    <property type="entry name" value="EF-hand_2"/>
    <property type="match status" value="1"/>
</dbReference>
<evidence type="ECO:0000256" key="5">
    <source>
        <dbReference type="ARBA" id="ARBA00022771"/>
    </source>
</evidence>
<evidence type="ECO:0000256" key="2">
    <source>
        <dbReference type="ARBA" id="ARBA00009563"/>
    </source>
</evidence>
<evidence type="ECO:0000256" key="8">
    <source>
        <dbReference type="PIRNR" id="PIRNR038204"/>
    </source>
</evidence>
<feature type="coiled-coil region" evidence="10">
    <location>
        <begin position="369"/>
        <end position="449"/>
    </location>
</feature>
<evidence type="ECO:0000313" key="13">
    <source>
        <dbReference type="Ensembl" id="ENSPMGP00000002730.1"/>
    </source>
</evidence>
<evidence type="ECO:0000256" key="7">
    <source>
        <dbReference type="ARBA" id="ARBA00023054"/>
    </source>
</evidence>
<name>A0A3B3ZDN1_9GOBI</name>
<keyword evidence="4" id="KW-0479">Metal-binding</keyword>
<dbReference type="Proteomes" id="UP000261520">
    <property type="component" value="Unplaced"/>
</dbReference>
<dbReference type="SUPFAM" id="SSF57850">
    <property type="entry name" value="RING/U-box"/>
    <property type="match status" value="1"/>
</dbReference>
<evidence type="ECO:0000256" key="11">
    <source>
        <dbReference type="SAM" id="MobiDB-lite"/>
    </source>
</evidence>
<sequence length="574" mass="64402">MEEGGLRDRGRGPGVESRQILVELVHLIDIYHVIEAVRDAGLNTVELHAGISVTRLENLVSSLFNQLSKRLPTTHTINPRESTVLLVQLILATVDSDPEGRLTVLSVKALLAVLCGGKLVDKLRYVFSQVSDSHGVLVLPKFDIFLREVLKLPTAIHEGPSFGYNHSSARSCFPQQKRVMLNMFLDIVSEPPQCLVWLPLMHRMANVEHVYHPVSCSYCRSNGMTGFRYCCLRCRGYQLCQNCFWRGNTSGSHNRQHQMKEHSSWKSSASKFGRAIGKTLGCVSSREPPHPVYPEEPERTLNLSNIVLSAAQRMNEEHALIAAYVNRLQGSPSMDSPSRQDEEHKLIARYTSRLAETEGAGVSEFKSINFDANKQKRELIAQLENKNREILAEIKRLRVEHDAACHPSPDKGTTNPTLLAELRQLRQRKDELEQRMSTLQESRRELMVQLEGLMKLLKAQAAGSSHASPARPSPAAAARSVRSASPHTHMQHHHDSLAGVGGDVQEAFAQGPRRNLRNDLLVAADSITNTVSSLVKELHSDEGREEEERLINGKDRGKYFLLCLHFSYNFFRSI</sequence>
<feature type="region of interest" description="Disordered" evidence="11">
    <location>
        <begin position="461"/>
        <end position="497"/>
    </location>
</feature>
<evidence type="ECO:0000313" key="14">
    <source>
        <dbReference type="Proteomes" id="UP000261520"/>
    </source>
</evidence>
<evidence type="ECO:0000259" key="12">
    <source>
        <dbReference type="PROSITE" id="PS50135"/>
    </source>
</evidence>
<dbReference type="Ensembl" id="ENSPMGT00000002890.1">
    <property type="protein sequence ID" value="ENSPMGP00000002730.1"/>
    <property type="gene ID" value="ENSPMGG00000002372.1"/>
</dbReference>
<dbReference type="GO" id="GO:0045202">
    <property type="term" value="C:synapse"/>
    <property type="evidence" value="ECO:0007669"/>
    <property type="project" value="TreeGrafter"/>
</dbReference>
<dbReference type="GO" id="GO:0005886">
    <property type="term" value="C:plasma membrane"/>
    <property type="evidence" value="ECO:0007669"/>
    <property type="project" value="TreeGrafter"/>
</dbReference>
<dbReference type="GO" id="GO:0005737">
    <property type="term" value="C:cytoplasm"/>
    <property type="evidence" value="ECO:0007669"/>
    <property type="project" value="UniProtKB-SubCell"/>
</dbReference>
<keyword evidence="7 10" id="KW-0175">Coiled coil</keyword>
<organism evidence="13 14">
    <name type="scientific">Periophthalmus magnuspinnatus</name>
    <dbReference type="NCBI Taxonomy" id="409849"/>
    <lineage>
        <taxon>Eukaryota</taxon>
        <taxon>Metazoa</taxon>
        <taxon>Chordata</taxon>
        <taxon>Craniata</taxon>
        <taxon>Vertebrata</taxon>
        <taxon>Euteleostomi</taxon>
        <taxon>Actinopterygii</taxon>
        <taxon>Neopterygii</taxon>
        <taxon>Teleostei</taxon>
        <taxon>Neoteleostei</taxon>
        <taxon>Acanthomorphata</taxon>
        <taxon>Gobiaria</taxon>
        <taxon>Gobiiformes</taxon>
        <taxon>Gobioidei</taxon>
        <taxon>Gobiidae</taxon>
        <taxon>Oxudercinae</taxon>
        <taxon>Periophthalmus</taxon>
    </lineage>
</organism>
<dbReference type="SUPFAM" id="SSF47473">
    <property type="entry name" value="EF-hand"/>
    <property type="match status" value="2"/>
</dbReference>
<protein>
    <recommendedName>
        <fullName evidence="8">Dystrobrevin</fullName>
    </recommendedName>
</protein>
<evidence type="ECO:0000256" key="9">
    <source>
        <dbReference type="PROSITE-ProRule" id="PRU00228"/>
    </source>
</evidence>
<feature type="compositionally biased region" description="Low complexity" evidence="11">
    <location>
        <begin position="461"/>
        <end position="486"/>
    </location>
</feature>
<dbReference type="InterPro" id="IPR017432">
    <property type="entry name" value="Distrobrevin"/>
</dbReference>
<evidence type="ECO:0000256" key="10">
    <source>
        <dbReference type="SAM" id="Coils"/>
    </source>
</evidence>
<evidence type="ECO:0000256" key="1">
    <source>
        <dbReference type="ARBA" id="ARBA00004496"/>
    </source>
</evidence>
<dbReference type="PROSITE" id="PS01357">
    <property type="entry name" value="ZF_ZZ_1"/>
    <property type="match status" value="1"/>
</dbReference>
<accession>A0A3B3ZDN1</accession>